<comment type="subunit">
    <text evidence="5">Monomer.</text>
</comment>
<keyword evidence="5" id="KW-0547">Nucleotide-binding</keyword>
<evidence type="ECO:0000256" key="1">
    <source>
        <dbReference type="ARBA" id="ARBA00022630"/>
    </source>
</evidence>
<evidence type="ECO:0000256" key="3">
    <source>
        <dbReference type="ARBA" id="ARBA00023002"/>
    </source>
</evidence>
<proteinExistence type="inferred from homology"/>
<dbReference type="Gene3D" id="3.50.50.60">
    <property type="entry name" value="FAD/NAD(P)-binding domain"/>
    <property type="match status" value="1"/>
</dbReference>
<dbReference type="InterPro" id="IPR043683">
    <property type="entry name" value="TetX_monooxygenase"/>
</dbReference>
<keyword evidence="2 5" id="KW-0274">FAD</keyword>
<keyword evidence="4 5" id="KW-0503">Monooxygenase</keyword>
<feature type="binding site" evidence="5">
    <location>
        <position position="43"/>
    </location>
    <ligand>
        <name>NADPH</name>
        <dbReference type="ChEBI" id="CHEBI:57783"/>
    </ligand>
</feature>
<comment type="function">
    <text evidence="5">An FAD-requiring monooxygenase active on some tetracycline antibiotic derivatives, which leads to their inactivation. Hydroxylates carbon 11a of tetracycline and some analogs.</text>
</comment>
<feature type="binding site" evidence="5">
    <location>
        <position position="108"/>
    </location>
    <ligand>
        <name>FAD</name>
        <dbReference type="ChEBI" id="CHEBI:57692"/>
    </ligand>
</feature>
<evidence type="ECO:0000259" key="6">
    <source>
        <dbReference type="Pfam" id="PF01494"/>
    </source>
</evidence>
<evidence type="ECO:0000313" key="7">
    <source>
        <dbReference type="EMBL" id="MEJ2902801.1"/>
    </source>
</evidence>
<comment type="domain">
    <text evidence="5">Consists of an N-terminal FAD-binding domain with a Rossman fold and a C-terminal substrate-binding domain.</text>
</comment>
<keyword evidence="5" id="KW-0963">Cytoplasm</keyword>
<dbReference type="PANTHER" id="PTHR46972:SF1">
    <property type="entry name" value="FAD DEPENDENT OXIDOREDUCTASE DOMAIN-CONTAINING PROTEIN"/>
    <property type="match status" value="1"/>
</dbReference>
<protein>
    <recommendedName>
        <fullName evidence="5">Flavin-dependent monooxygenase</fullName>
    </recommendedName>
    <alternativeName>
        <fullName evidence="5">TetX monooxygenase</fullName>
        <shortName evidence="5">TetX</shortName>
        <ecNumber evidence="5">1.14.13.-</ecNumber>
    </alternativeName>
</protein>
<feature type="domain" description="FAD-binding" evidence="6">
    <location>
        <begin position="8"/>
        <end position="169"/>
    </location>
</feature>
<dbReference type="Pfam" id="PF01494">
    <property type="entry name" value="FAD_binding_3"/>
    <property type="match status" value="2"/>
</dbReference>
<evidence type="ECO:0000313" key="8">
    <source>
        <dbReference type="Proteomes" id="UP001378956"/>
    </source>
</evidence>
<dbReference type="RefSeq" id="WP_288879474.1">
    <property type="nucleotide sequence ID" value="NZ_CBFGNQ010000022.1"/>
</dbReference>
<keyword evidence="5" id="KW-0521">NADP</keyword>
<dbReference type="InterPro" id="IPR036188">
    <property type="entry name" value="FAD/NAD-bd_sf"/>
</dbReference>
<dbReference type="PANTHER" id="PTHR46972">
    <property type="entry name" value="MONOOXYGENASE ASQM-RELATED"/>
    <property type="match status" value="1"/>
</dbReference>
<dbReference type="SUPFAM" id="SSF51905">
    <property type="entry name" value="FAD/NAD(P)-binding domain"/>
    <property type="match status" value="1"/>
</dbReference>
<comment type="caution">
    <text evidence="7">The sequence shown here is derived from an EMBL/GenBank/DDBJ whole genome shotgun (WGS) entry which is preliminary data.</text>
</comment>
<reference evidence="7 8" key="1">
    <citation type="submission" date="2024-03" db="EMBL/GenBank/DDBJ databases">
        <title>Sequence of Lycoming College Course Isolates.</title>
        <authorList>
            <person name="Plotts O."/>
            <person name="Newman J."/>
        </authorList>
    </citation>
    <scope>NUCLEOTIDE SEQUENCE [LARGE SCALE GENOMIC DNA]</scope>
    <source>
        <strain evidence="7 8">CJB-3</strain>
    </source>
</reference>
<keyword evidence="3 5" id="KW-0560">Oxidoreductase</keyword>
<accession>A0ABU8NKN5</accession>
<evidence type="ECO:0000256" key="4">
    <source>
        <dbReference type="ARBA" id="ARBA00023033"/>
    </source>
</evidence>
<evidence type="ECO:0000256" key="5">
    <source>
        <dbReference type="HAMAP-Rule" id="MF_00845"/>
    </source>
</evidence>
<dbReference type="HAMAP" id="MF_00845">
    <property type="entry name" value="TetX_monooxygenase"/>
    <property type="match status" value="1"/>
</dbReference>
<dbReference type="Proteomes" id="UP001378956">
    <property type="component" value="Unassembled WGS sequence"/>
</dbReference>
<keyword evidence="8" id="KW-1185">Reference proteome</keyword>
<dbReference type="EMBL" id="JBBEUB010000002">
    <property type="protein sequence ID" value="MEJ2902801.1"/>
    <property type="molecule type" value="Genomic_DNA"/>
</dbReference>
<evidence type="ECO:0000256" key="2">
    <source>
        <dbReference type="ARBA" id="ARBA00022827"/>
    </source>
</evidence>
<feature type="binding site" evidence="5">
    <location>
        <position position="301"/>
    </location>
    <ligand>
        <name>FAD</name>
        <dbReference type="ChEBI" id="CHEBI:57692"/>
    </ligand>
</feature>
<comment type="cofactor">
    <cofactor evidence="5">
        <name>FAD</name>
        <dbReference type="ChEBI" id="CHEBI:57692"/>
    </cofactor>
</comment>
<organism evidence="7 8">
    <name type="scientific">Pedobacter panaciterrae</name>
    <dbReference type="NCBI Taxonomy" id="363849"/>
    <lineage>
        <taxon>Bacteria</taxon>
        <taxon>Pseudomonadati</taxon>
        <taxon>Bacteroidota</taxon>
        <taxon>Sphingobacteriia</taxon>
        <taxon>Sphingobacteriales</taxon>
        <taxon>Sphingobacteriaceae</taxon>
        <taxon>Pedobacter</taxon>
    </lineage>
</organism>
<comment type="catalytic activity">
    <reaction evidence="5">
        <text>a tetracycline + NADPH + O2 + H(+) = an 11a-hydroxytetracycline + NADP(+) + H2O</text>
        <dbReference type="Rhea" id="RHEA:61444"/>
        <dbReference type="ChEBI" id="CHEBI:15377"/>
        <dbReference type="ChEBI" id="CHEBI:15378"/>
        <dbReference type="ChEBI" id="CHEBI:15379"/>
        <dbReference type="ChEBI" id="CHEBI:57783"/>
        <dbReference type="ChEBI" id="CHEBI:58349"/>
        <dbReference type="ChEBI" id="CHEBI:144644"/>
        <dbReference type="ChEBI" id="CHEBI:144645"/>
    </reaction>
</comment>
<feature type="domain" description="FAD-binding" evidence="6">
    <location>
        <begin position="296"/>
        <end position="328"/>
    </location>
</feature>
<comment type="similarity">
    <text evidence="5">Belongs to the aromatic-ring hydroxylase family. TetX subfamily.</text>
</comment>
<name>A0ABU8NKN5_9SPHI</name>
<keyword evidence="1 5" id="KW-0285">Flavoprotein</keyword>
<dbReference type="InterPro" id="IPR002938">
    <property type="entry name" value="FAD-bd"/>
</dbReference>
<dbReference type="PRINTS" id="PR00420">
    <property type="entry name" value="RNGMNOXGNASE"/>
</dbReference>
<sequence length="390" mass="43404">MLIQNKRIAIVGGGPGGLTLARLLQLKGADVKVYERDFNSSVRVQGATLDLHEESGLEALRRAGLIDAFYANYRPEAGKLLVLDKDLNIKLDGHSEEDHDEGRPEIDRGPLRNILLESLKPDTVIWDSQFVSTTPHNDGWKLLFKNGTYAEADILIAADGANSKVRSYLTGIKPIYSGISIVEGNIYHAKENAPELYNILNDGKIFAMGDQKSLILSSKGDGTLSFYTGCKVPEFWVRDSGIDFADKKQVFEWFKKEFGSWHITWQELFASNEVSIVPRPQYHFPLDQQWPTLANLTMIGDAAHRMPPYAGEGVNMTMQDAFELADHLSDDKFPDLQTAIAAFEKQMCARASAVTKMTLEQTEMLHSDDAITKLILLFSGFSGEEEVLGS</sequence>
<feature type="binding site" evidence="5">
    <location>
        <position position="50"/>
    </location>
    <ligand>
        <name>FAD</name>
        <dbReference type="ChEBI" id="CHEBI:57692"/>
    </ligand>
</feature>
<comment type="subcellular location">
    <subcellularLocation>
        <location evidence="5">Cytoplasm</location>
    </subcellularLocation>
</comment>
<gene>
    <name evidence="7" type="ORF">WAE58_10215</name>
</gene>
<dbReference type="EC" id="1.14.13.-" evidence="5"/>